<dbReference type="HOGENOM" id="CLU_3346351_0_0_5"/>
<evidence type="ECO:0000313" key="2">
    <source>
        <dbReference type="Proteomes" id="UP000001627"/>
    </source>
</evidence>
<proteinExistence type="predicted"/>
<reference evidence="1 2" key="1">
    <citation type="journal article" date="2009" name="Nucleic Acids Res.">
        <title>Analysis of complete genome sequence of Neorickettsia risticii: causative agent of Potomac horse fever.</title>
        <authorList>
            <person name="Lin M."/>
            <person name="Zhang C."/>
            <person name="Gibson K."/>
            <person name="Rikihisa Y."/>
        </authorList>
    </citation>
    <scope>NUCLEOTIDE SEQUENCE [LARGE SCALE GENOMIC DNA]</scope>
    <source>
        <strain evidence="1 2">Illinois</strain>
    </source>
</reference>
<dbReference type="EMBL" id="CP001431">
    <property type="protein sequence ID" value="ACT69481.1"/>
    <property type="molecule type" value="Genomic_DNA"/>
</dbReference>
<keyword evidence="2" id="KW-1185">Reference proteome</keyword>
<gene>
    <name evidence="1" type="ordered locus">NRI_0501</name>
</gene>
<dbReference type="Proteomes" id="UP000001627">
    <property type="component" value="Chromosome"/>
</dbReference>
<name>C6V516_NEORI</name>
<dbReference type="AlphaFoldDB" id="C6V516"/>
<protein>
    <submittedName>
        <fullName evidence="1">Uncharacterized protein</fullName>
    </submittedName>
</protein>
<accession>C6V516</accession>
<sequence>MCIPVPSLIPSIFIKKIKVRLPYFFGIILQFRYLTVA</sequence>
<evidence type="ECO:0000313" key="1">
    <source>
        <dbReference type="EMBL" id="ACT69481.1"/>
    </source>
</evidence>
<dbReference type="KEGG" id="nri:NRI_0501"/>
<organism evidence="1 2">
    <name type="scientific">Neorickettsia risticii (strain Illinois)</name>
    <dbReference type="NCBI Taxonomy" id="434131"/>
    <lineage>
        <taxon>Bacteria</taxon>
        <taxon>Pseudomonadati</taxon>
        <taxon>Pseudomonadota</taxon>
        <taxon>Alphaproteobacteria</taxon>
        <taxon>Rickettsiales</taxon>
        <taxon>Anaplasmataceae</taxon>
        <taxon>Neorickettsia</taxon>
    </lineage>
</organism>